<comment type="caution">
    <text evidence="1">The sequence shown here is derived from an EMBL/GenBank/DDBJ whole genome shotgun (WGS) entry which is preliminary data.</text>
</comment>
<evidence type="ECO:0008006" key="3">
    <source>
        <dbReference type="Google" id="ProtNLM"/>
    </source>
</evidence>
<evidence type="ECO:0000313" key="1">
    <source>
        <dbReference type="EMBL" id="MEC5425446.1"/>
    </source>
</evidence>
<dbReference type="EMBL" id="JARZFX010000014">
    <property type="protein sequence ID" value="MEC5425446.1"/>
    <property type="molecule type" value="Genomic_DNA"/>
</dbReference>
<sequence length="118" mass="13218">MEELIDMKKVITVVLITILILMGCNDHGYGGLLNRSQVEKLYDDADLIELEDGTVYINGPEWIEEQKLTKGDKIGIVEEGMATKLPEGAIIYESKESQPILIVEYQGETKRYLLASGE</sequence>
<reference evidence="1 2" key="1">
    <citation type="journal article" date="2024" name="Int. J. Syst. Evol. Microbiol.">
        <title>Virgibacillus tibetensis sp. nov., isolated from salt lake on the Tibetan Plateau of China.</title>
        <authorList>
            <person name="Phurbu D."/>
            <person name="Liu Z.-X."/>
            <person name="Wang R."/>
            <person name="Zheng Y.-Y."/>
            <person name="Liu H.-C."/>
            <person name="Zhou Y.-G."/>
            <person name="Yu Y.-J."/>
            <person name="Li A.-H."/>
        </authorList>
    </citation>
    <scope>NUCLEOTIDE SEQUENCE [LARGE SCALE GENOMIC DNA]</scope>
    <source>
        <strain evidence="1 2">C22-A2</strain>
    </source>
</reference>
<organism evidence="1 2">
    <name type="scientific">Virgibacillus tibetensis</name>
    <dbReference type="NCBI Taxonomy" id="3042313"/>
    <lineage>
        <taxon>Bacteria</taxon>
        <taxon>Bacillati</taxon>
        <taxon>Bacillota</taxon>
        <taxon>Bacilli</taxon>
        <taxon>Bacillales</taxon>
        <taxon>Bacillaceae</taxon>
        <taxon>Virgibacillus</taxon>
    </lineage>
</organism>
<protein>
    <recommendedName>
        <fullName evidence="3">DUF3221 domain-containing protein</fullName>
    </recommendedName>
</protein>
<evidence type="ECO:0000313" key="2">
    <source>
        <dbReference type="Proteomes" id="UP001335737"/>
    </source>
</evidence>
<accession>A0ABU6KK15</accession>
<gene>
    <name evidence="1" type="ORF">QGM71_18355</name>
</gene>
<proteinExistence type="predicted"/>
<name>A0ABU6KK15_9BACI</name>
<keyword evidence="2" id="KW-1185">Reference proteome</keyword>
<dbReference type="Proteomes" id="UP001335737">
    <property type="component" value="Unassembled WGS sequence"/>
</dbReference>